<dbReference type="GO" id="GO:0005737">
    <property type="term" value="C:cytoplasm"/>
    <property type="evidence" value="ECO:0007669"/>
    <property type="project" value="UniProtKB-SubCell"/>
</dbReference>
<dbReference type="InterPro" id="IPR032419">
    <property type="entry name" value="CC2-LZ_dom"/>
</dbReference>
<keyword evidence="2" id="KW-0963">Cytoplasm</keyword>
<dbReference type="GO" id="GO:0005634">
    <property type="term" value="C:nucleus"/>
    <property type="evidence" value="ECO:0007669"/>
    <property type="project" value="TreeGrafter"/>
</dbReference>
<feature type="domain" description="CCHC NOA-type" evidence="9">
    <location>
        <begin position="672"/>
        <end position="702"/>
    </location>
</feature>
<dbReference type="PROSITE" id="PS51801">
    <property type="entry name" value="ZF_CCHC_NOA"/>
    <property type="match status" value="1"/>
</dbReference>
<dbReference type="GO" id="GO:0008270">
    <property type="term" value="F:zinc ion binding"/>
    <property type="evidence" value="ECO:0007669"/>
    <property type="project" value="UniProtKB-KW"/>
</dbReference>
<dbReference type="Gene3D" id="1.20.5.990">
    <property type="entry name" value="Nemo cc2-lz domain - 1d5 darpin complex"/>
    <property type="match status" value="1"/>
</dbReference>
<evidence type="ECO:0000256" key="1">
    <source>
        <dbReference type="ARBA" id="ARBA00004496"/>
    </source>
</evidence>
<name>A0A8W8M4C1_MAGGI</name>
<dbReference type="PANTHER" id="PTHR31553">
    <property type="entry name" value="NF-KAPPA-B ESSENTIAL MODULATOR"/>
    <property type="match status" value="1"/>
</dbReference>
<evidence type="ECO:0000313" key="11">
    <source>
        <dbReference type="Proteomes" id="UP000005408"/>
    </source>
</evidence>
<evidence type="ECO:0000256" key="2">
    <source>
        <dbReference type="ARBA" id="ARBA00022490"/>
    </source>
</evidence>
<dbReference type="Proteomes" id="UP000005408">
    <property type="component" value="Unassembled WGS sequence"/>
</dbReference>
<feature type="coiled-coil region" evidence="8">
    <location>
        <begin position="51"/>
        <end position="78"/>
    </location>
</feature>
<dbReference type="Pfam" id="PF18414">
    <property type="entry name" value="zf_C2H2_10"/>
    <property type="match status" value="1"/>
</dbReference>
<keyword evidence="6 8" id="KW-0175">Coiled coil</keyword>
<evidence type="ECO:0000256" key="4">
    <source>
        <dbReference type="ARBA" id="ARBA00022771"/>
    </source>
</evidence>
<protein>
    <recommendedName>
        <fullName evidence="9">CCHC NOA-type domain-containing protein</fullName>
    </recommendedName>
</protein>
<proteinExistence type="predicted"/>
<dbReference type="OrthoDB" id="6343844at2759"/>
<evidence type="ECO:0000256" key="5">
    <source>
        <dbReference type="ARBA" id="ARBA00022833"/>
    </source>
</evidence>
<feature type="coiled-coil region" evidence="8">
    <location>
        <begin position="104"/>
        <end position="166"/>
    </location>
</feature>
<dbReference type="InterPro" id="IPR021063">
    <property type="entry name" value="NEMO_N"/>
</dbReference>
<dbReference type="AlphaFoldDB" id="A0A8W8M4C1"/>
<reference evidence="10" key="1">
    <citation type="submission" date="2022-08" db="UniProtKB">
        <authorList>
            <consortium name="EnsemblMetazoa"/>
        </authorList>
    </citation>
    <scope>IDENTIFICATION</scope>
    <source>
        <strain evidence="10">05x7-T-G4-1.051#20</strain>
    </source>
</reference>
<keyword evidence="4 7" id="KW-0863">Zinc-finger</keyword>
<keyword evidence="11" id="KW-1185">Reference proteome</keyword>
<evidence type="ECO:0000313" key="10">
    <source>
        <dbReference type="EnsemblMetazoa" id="G31111.3:cds"/>
    </source>
</evidence>
<accession>A0A8W8M4C1</accession>
<dbReference type="PANTHER" id="PTHR31553:SF1">
    <property type="entry name" value="NF-KAPPA-B ESSENTIAL MODULATOR"/>
    <property type="match status" value="1"/>
</dbReference>
<dbReference type="Pfam" id="PF16516">
    <property type="entry name" value="CC2-LZ"/>
    <property type="match status" value="1"/>
</dbReference>
<comment type="subcellular location">
    <subcellularLocation>
        <location evidence="1">Cytoplasm</location>
    </subcellularLocation>
</comment>
<dbReference type="GO" id="GO:0070530">
    <property type="term" value="F:K63-linked polyubiquitin modification-dependent protein binding"/>
    <property type="evidence" value="ECO:0007669"/>
    <property type="project" value="InterPro"/>
</dbReference>
<feature type="coiled-coil region" evidence="8">
    <location>
        <begin position="519"/>
        <end position="599"/>
    </location>
</feature>
<sequence length="706" mass="81405">MNGAHTPNVNITQNGEVSYSAIPTMPSSTHSSNQMSLSQGIGQMSMTDVNLEQALDRIQELHRENNELRDYLKDNNEKMKLQYQNLSEWKEKIRVNNARNKEKFDQTKEVVQTMTRENAELKAQVSAKATELQQLQRSVVEMDSDLRSKQEALTELRKTVEEMRQSTGGQAGGRSPDFLDAVLVNHDSGETAAIKKENVLLKTQISELENKVKQFRENNDSLMRDLDSYKTVKQELQENNAKLERENTELGQRIEGLLNENKGMKSETRMLRNRVEEVEQQMSRVQASAVSTEEDRKTQAAEMAQTELGDLRQRLKQKDEEIAYYKEQQQHHISDLTKQHQQQRQELLQQLDCLQHELQQTKDEQTKAYTSDVQSLRSQVLTLISQVTESQNKLEAANDALEKKSGRLQELEHSSAVQHEEFQRQRAQDAGLVETLRLSLKSYEDALNAERKEHQNTKKTSVELRQSFNQLVSDHKNLSEKYDNVRMQEQSGCTETEKQKLLDQIGRLTAQVYAGEEAINYREEKLKKVEEENKKIKEELNNVVPVLRAQAEVWKSDFDAERDSRERLHAEKSQLENELKQLQLRNQQLLDEMENFSKRQFQEMQQRHANQGFQHSLQQHLRVGQQNHGSPYQPPTYTTQSYPGPAAGAGAVYDNRSTNMTMGQSHGGSQEGEELQQFECPKCNQTCPDMDTLQIHVLDCIDQDMT</sequence>
<organism evidence="10 11">
    <name type="scientific">Magallana gigas</name>
    <name type="common">Pacific oyster</name>
    <name type="synonym">Crassostrea gigas</name>
    <dbReference type="NCBI Taxonomy" id="29159"/>
    <lineage>
        <taxon>Eukaryota</taxon>
        <taxon>Metazoa</taxon>
        <taxon>Spiralia</taxon>
        <taxon>Lophotrochozoa</taxon>
        <taxon>Mollusca</taxon>
        <taxon>Bivalvia</taxon>
        <taxon>Autobranchia</taxon>
        <taxon>Pteriomorphia</taxon>
        <taxon>Ostreida</taxon>
        <taxon>Ostreoidea</taxon>
        <taxon>Ostreidae</taxon>
        <taxon>Magallana</taxon>
    </lineage>
</organism>
<evidence type="ECO:0000256" key="7">
    <source>
        <dbReference type="PROSITE-ProRule" id="PRU01142"/>
    </source>
</evidence>
<evidence type="ECO:0000256" key="6">
    <source>
        <dbReference type="ARBA" id="ARBA00023054"/>
    </source>
</evidence>
<keyword evidence="3" id="KW-0479">Metal-binding</keyword>
<dbReference type="EnsemblMetazoa" id="G31111.7">
    <property type="protein sequence ID" value="G31111.7:cds"/>
    <property type="gene ID" value="G31111"/>
</dbReference>
<dbReference type="OMA" id="DMKQEMF"/>
<evidence type="ECO:0000259" key="9">
    <source>
        <dbReference type="PROSITE" id="PS51801"/>
    </source>
</evidence>
<dbReference type="GO" id="GO:0043122">
    <property type="term" value="P:regulation of canonical NF-kappaB signal transduction"/>
    <property type="evidence" value="ECO:0007669"/>
    <property type="project" value="TreeGrafter"/>
</dbReference>
<dbReference type="Pfam" id="PF11577">
    <property type="entry name" value="NEMO"/>
    <property type="match status" value="1"/>
</dbReference>
<evidence type="ECO:0000256" key="8">
    <source>
        <dbReference type="SAM" id="Coils"/>
    </source>
</evidence>
<feature type="coiled-coil region" evidence="8">
    <location>
        <begin position="191"/>
        <end position="460"/>
    </location>
</feature>
<dbReference type="EnsemblMetazoa" id="G31111.3">
    <property type="protein sequence ID" value="G31111.3:cds"/>
    <property type="gene ID" value="G31111"/>
</dbReference>
<dbReference type="InterPro" id="IPR051301">
    <property type="entry name" value="Optineurin/NFkB_EssMod"/>
</dbReference>
<evidence type="ECO:0000256" key="3">
    <source>
        <dbReference type="ARBA" id="ARBA00022723"/>
    </source>
</evidence>
<dbReference type="Gene3D" id="1.20.5.390">
    <property type="entry name" value="L1 transposable element, trimerization domain"/>
    <property type="match status" value="1"/>
</dbReference>
<dbReference type="InterPro" id="IPR034735">
    <property type="entry name" value="NEMO_ZF"/>
</dbReference>
<keyword evidence="5" id="KW-0862">Zinc</keyword>